<feature type="non-terminal residue" evidence="1">
    <location>
        <position position="78"/>
    </location>
</feature>
<accession>A0ABN7UYZ0</accession>
<comment type="caution">
    <text evidence="1">The sequence shown here is derived from an EMBL/GenBank/DDBJ whole genome shotgun (WGS) entry which is preliminary data.</text>
</comment>
<reference evidence="1 2" key="1">
    <citation type="submission" date="2021-06" db="EMBL/GenBank/DDBJ databases">
        <authorList>
            <person name="Kallberg Y."/>
            <person name="Tangrot J."/>
            <person name="Rosling A."/>
        </authorList>
    </citation>
    <scope>NUCLEOTIDE SEQUENCE [LARGE SCALE GENOMIC DNA]</scope>
    <source>
        <strain evidence="1 2">120-4 pot B 10/14</strain>
    </source>
</reference>
<name>A0ABN7UYZ0_GIGMA</name>
<dbReference type="Proteomes" id="UP000789901">
    <property type="component" value="Unassembled WGS sequence"/>
</dbReference>
<gene>
    <name evidence="1" type="ORF">GMARGA_LOCUS12258</name>
</gene>
<keyword evidence="2" id="KW-1185">Reference proteome</keyword>
<proteinExistence type="predicted"/>
<evidence type="ECO:0000313" key="1">
    <source>
        <dbReference type="EMBL" id="CAG8703156.1"/>
    </source>
</evidence>
<protein>
    <submittedName>
        <fullName evidence="1">32422_t:CDS:1</fullName>
    </submittedName>
</protein>
<organism evidence="1 2">
    <name type="scientific">Gigaspora margarita</name>
    <dbReference type="NCBI Taxonomy" id="4874"/>
    <lineage>
        <taxon>Eukaryota</taxon>
        <taxon>Fungi</taxon>
        <taxon>Fungi incertae sedis</taxon>
        <taxon>Mucoromycota</taxon>
        <taxon>Glomeromycotina</taxon>
        <taxon>Glomeromycetes</taxon>
        <taxon>Diversisporales</taxon>
        <taxon>Gigasporaceae</taxon>
        <taxon>Gigaspora</taxon>
    </lineage>
</organism>
<evidence type="ECO:0000313" key="2">
    <source>
        <dbReference type="Proteomes" id="UP000789901"/>
    </source>
</evidence>
<sequence>MGQQDKEIDKSLPILDLLYKRYPGVYLYYLCRVCNKEIEIQDHLAEYELYVDYWKKIEKKILNKKAEDKNATEDKKRK</sequence>
<dbReference type="EMBL" id="CAJVQB010007429">
    <property type="protein sequence ID" value="CAG8703156.1"/>
    <property type="molecule type" value="Genomic_DNA"/>
</dbReference>